<keyword evidence="1" id="KW-1133">Transmembrane helix</keyword>
<feature type="transmembrane region" description="Helical" evidence="1">
    <location>
        <begin position="107"/>
        <end position="128"/>
    </location>
</feature>
<keyword evidence="1" id="KW-0472">Membrane</keyword>
<protein>
    <submittedName>
        <fullName evidence="2">Uncharacterized protein</fullName>
    </submittedName>
</protein>
<keyword evidence="3" id="KW-1185">Reference proteome</keyword>
<feature type="transmembrane region" description="Helical" evidence="1">
    <location>
        <begin position="41"/>
        <end position="62"/>
    </location>
</feature>
<feature type="transmembrane region" description="Helical" evidence="1">
    <location>
        <begin position="7"/>
        <end position="29"/>
    </location>
</feature>
<dbReference type="AlphaFoldDB" id="A0A5B8RYQ6"/>
<evidence type="ECO:0000313" key="3">
    <source>
        <dbReference type="Proteomes" id="UP000321172"/>
    </source>
</evidence>
<proteinExistence type="predicted"/>
<feature type="transmembrane region" description="Helical" evidence="1">
    <location>
        <begin position="200"/>
        <end position="219"/>
    </location>
</feature>
<feature type="transmembrane region" description="Helical" evidence="1">
    <location>
        <begin position="74"/>
        <end position="95"/>
    </location>
</feature>
<name>A0A5B8RYQ6_9SPHN</name>
<feature type="transmembrane region" description="Helical" evidence="1">
    <location>
        <begin position="239"/>
        <end position="259"/>
    </location>
</feature>
<dbReference type="OrthoDB" id="648493at2"/>
<accession>A0A5B8RYQ6</accession>
<organism evidence="2 3">
    <name type="scientific">Novosphingobium ginsenosidimutans</name>
    <dbReference type="NCBI Taxonomy" id="1176536"/>
    <lineage>
        <taxon>Bacteria</taxon>
        <taxon>Pseudomonadati</taxon>
        <taxon>Pseudomonadota</taxon>
        <taxon>Alphaproteobacteria</taxon>
        <taxon>Sphingomonadales</taxon>
        <taxon>Sphingomonadaceae</taxon>
        <taxon>Novosphingobium</taxon>
    </lineage>
</organism>
<reference evidence="2 3" key="1">
    <citation type="journal article" date="2013" name="J. Microbiol. Biotechnol.">
        <title>Novosphingobium ginsenosidimutans sp. nov., with the ability to convert ginsenoside.</title>
        <authorList>
            <person name="Kim J.K."/>
            <person name="He D."/>
            <person name="Liu Q.M."/>
            <person name="Park H.Y."/>
            <person name="Jung M.S."/>
            <person name="Yoon M.H."/>
            <person name="Kim S.C."/>
            <person name="Im W.T."/>
        </authorList>
    </citation>
    <scope>NUCLEOTIDE SEQUENCE [LARGE SCALE GENOMIC DNA]</scope>
    <source>
        <strain evidence="2 3">FW-6</strain>
    </source>
</reference>
<dbReference type="Proteomes" id="UP000321172">
    <property type="component" value="Chromosome"/>
</dbReference>
<evidence type="ECO:0000256" key="1">
    <source>
        <dbReference type="SAM" id="Phobius"/>
    </source>
</evidence>
<sequence>MKRYRPYAAEIALVLITMVVGMLGFWSIYVGPRAEAEPHHHFHVATTFGWMGLLLTQVMLLAQGKWQLHRQVGLAVLAAGPLLVGSAAFLAVHSAQSAIASGQPDFLIVQNVVGTLWLGSILVLAFALRRQRKVHGAFMTSTLLIFLGPAIFFALIAFAPAYRIEGPETFYRFQTAGQMSLNVNLAIGLLMFAKDWRNGWPYLFTVASGPLAVGLQAYLASIDRLNDLTTAVAAPNKGAILAIVVILVGVLLAWTTLPIRGRSTVVMNKGR</sequence>
<feature type="transmembrane region" description="Helical" evidence="1">
    <location>
        <begin position="173"/>
        <end position="193"/>
    </location>
</feature>
<dbReference type="RefSeq" id="WP_147088680.1">
    <property type="nucleotide sequence ID" value="NZ_BAABJD010000002.1"/>
</dbReference>
<evidence type="ECO:0000313" key="2">
    <source>
        <dbReference type="EMBL" id="QEA14699.1"/>
    </source>
</evidence>
<feature type="transmembrane region" description="Helical" evidence="1">
    <location>
        <begin position="140"/>
        <end position="161"/>
    </location>
</feature>
<gene>
    <name evidence="2" type="ORF">FRF71_00350</name>
</gene>
<dbReference type="EMBL" id="CP042345">
    <property type="protein sequence ID" value="QEA14699.1"/>
    <property type="molecule type" value="Genomic_DNA"/>
</dbReference>
<dbReference type="KEGG" id="ngf:FRF71_00350"/>
<keyword evidence="1" id="KW-0812">Transmembrane</keyword>